<keyword evidence="6 8" id="KW-1133">Transmembrane helix</keyword>
<keyword evidence="4" id="KW-0762">Sugar transport</keyword>
<feature type="transmembrane region" description="Helical" evidence="8">
    <location>
        <begin position="238"/>
        <end position="259"/>
    </location>
</feature>
<evidence type="ECO:0000313" key="9">
    <source>
        <dbReference type="EMBL" id="KRM33553.1"/>
    </source>
</evidence>
<comment type="similarity">
    <text evidence="2">Belongs to the GRP transporter (TC 2.A.7.5) family.</text>
</comment>
<dbReference type="Pfam" id="PF06800">
    <property type="entry name" value="Sugar_transport"/>
    <property type="match status" value="1"/>
</dbReference>
<keyword evidence="3" id="KW-0813">Transport</keyword>
<evidence type="ECO:0000256" key="7">
    <source>
        <dbReference type="ARBA" id="ARBA00023136"/>
    </source>
</evidence>
<dbReference type="PANTHER" id="PTHR16119:SF17">
    <property type="entry name" value="TRANSMEMBRANE PROTEIN 144"/>
    <property type="match status" value="1"/>
</dbReference>
<feature type="transmembrane region" description="Helical" evidence="8">
    <location>
        <begin position="116"/>
        <end position="135"/>
    </location>
</feature>
<evidence type="ECO:0000256" key="2">
    <source>
        <dbReference type="ARBA" id="ARBA00006117"/>
    </source>
</evidence>
<dbReference type="EMBL" id="AZGA01000048">
    <property type="protein sequence ID" value="KRM33553.1"/>
    <property type="molecule type" value="Genomic_DNA"/>
</dbReference>
<proteinExistence type="inferred from homology"/>
<evidence type="ECO:0000256" key="4">
    <source>
        <dbReference type="ARBA" id="ARBA00022597"/>
    </source>
</evidence>
<dbReference type="eggNOG" id="COG4975">
    <property type="taxonomic scope" value="Bacteria"/>
</dbReference>
<reference evidence="9 10" key="1">
    <citation type="journal article" date="2015" name="Genome Announc.">
        <title>Expanding the biotechnology potential of lactobacilli through comparative genomics of 213 strains and associated genera.</title>
        <authorList>
            <person name="Sun Z."/>
            <person name="Harris H.M."/>
            <person name="McCann A."/>
            <person name="Guo C."/>
            <person name="Argimon S."/>
            <person name="Zhang W."/>
            <person name="Yang X."/>
            <person name="Jeffery I.B."/>
            <person name="Cooney J.C."/>
            <person name="Kagawa T.F."/>
            <person name="Liu W."/>
            <person name="Song Y."/>
            <person name="Salvetti E."/>
            <person name="Wrobel A."/>
            <person name="Rasinkangas P."/>
            <person name="Parkhill J."/>
            <person name="Rea M.C."/>
            <person name="O'Sullivan O."/>
            <person name="Ritari J."/>
            <person name="Douillard F.P."/>
            <person name="Paul Ross R."/>
            <person name="Yang R."/>
            <person name="Briner A.E."/>
            <person name="Felis G.E."/>
            <person name="de Vos W.M."/>
            <person name="Barrangou R."/>
            <person name="Klaenhammer T.R."/>
            <person name="Caufield P.W."/>
            <person name="Cui Y."/>
            <person name="Zhang H."/>
            <person name="O'Toole P.W."/>
        </authorList>
    </citation>
    <scope>NUCLEOTIDE SEQUENCE [LARGE SCALE GENOMIC DNA]</scope>
    <source>
        <strain evidence="9 10">DSM 18527</strain>
    </source>
</reference>
<evidence type="ECO:0000256" key="1">
    <source>
        <dbReference type="ARBA" id="ARBA00004651"/>
    </source>
</evidence>
<comment type="subcellular location">
    <subcellularLocation>
        <location evidence="1">Cell membrane</location>
        <topology evidence="1">Multi-pass membrane protein</topology>
    </subcellularLocation>
</comment>
<feature type="transmembrane region" description="Helical" evidence="8">
    <location>
        <begin position="55"/>
        <end position="71"/>
    </location>
</feature>
<keyword evidence="10" id="KW-1185">Reference proteome</keyword>
<organism evidence="9 10">
    <name type="scientific">Agrilactobacillus composti DSM 18527 = JCM 14202</name>
    <dbReference type="NCBI Taxonomy" id="1423734"/>
    <lineage>
        <taxon>Bacteria</taxon>
        <taxon>Bacillati</taxon>
        <taxon>Bacillota</taxon>
        <taxon>Bacilli</taxon>
        <taxon>Lactobacillales</taxon>
        <taxon>Lactobacillaceae</taxon>
        <taxon>Agrilactobacillus</taxon>
    </lineage>
</organism>
<evidence type="ECO:0000313" key="10">
    <source>
        <dbReference type="Proteomes" id="UP000051236"/>
    </source>
</evidence>
<dbReference type="GO" id="GO:0005886">
    <property type="term" value="C:plasma membrane"/>
    <property type="evidence" value="ECO:0007669"/>
    <property type="project" value="UniProtKB-SubCell"/>
</dbReference>
<dbReference type="RefSeq" id="WP_057002592.1">
    <property type="nucleotide sequence ID" value="NZ_AZGA01000048.1"/>
</dbReference>
<keyword evidence="5 8" id="KW-0812">Transmembrane</keyword>
<evidence type="ECO:0000256" key="5">
    <source>
        <dbReference type="ARBA" id="ARBA00022692"/>
    </source>
</evidence>
<feature type="transmembrane region" description="Helical" evidence="8">
    <location>
        <begin position="155"/>
        <end position="175"/>
    </location>
</feature>
<name>A0A0R1XUH0_9LACO</name>
<feature type="transmembrane region" description="Helical" evidence="8">
    <location>
        <begin position="268"/>
        <end position="288"/>
    </location>
</feature>
<gene>
    <name evidence="9" type="ORF">FC83_GL002735</name>
</gene>
<dbReference type="AlphaFoldDB" id="A0A0R1XUH0"/>
<accession>A0A0R1XUH0</accession>
<keyword evidence="7 8" id="KW-0472">Membrane</keyword>
<dbReference type="Proteomes" id="UP000051236">
    <property type="component" value="Unassembled WGS sequence"/>
</dbReference>
<dbReference type="GO" id="GO:0015144">
    <property type="term" value="F:carbohydrate transmembrane transporter activity"/>
    <property type="evidence" value="ECO:0007669"/>
    <property type="project" value="InterPro"/>
</dbReference>
<evidence type="ECO:0000256" key="6">
    <source>
        <dbReference type="ARBA" id="ARBA00022989"/>
    </source>
</evidence>
<comment type="caution">
    <text evidence="9">The sequence shown here is derived from an EMBL/GenBank/DDBJ whole genome shotgun (WGS) entry which is preliminary data.</text>
</comment>
<dbReference type="InterPro" id="IPR010651">
    <property type="entry name" value="Sugar_transport"/>
</dbReference>
<dbReference type="InterPro" id="IPR037185">
    <property type="entry name" value="EmrE-like"/>
</dbReference>
<feature type="transmembrane region" description="Helical" evidence="8">
    <location>
        <begin position="181"/>
        <end position="199"/>
    </location>
</feature>
<feature type="transmembrane region" description="Helical" evidence="8">
    <location>
        <begin position="31"/>
        <end position="48"/>
    </location>
</feature>
<evidence type="ECO:0000256" key="8">
    <source>
        <dbReference type="SAM" id="Phobius"/>
    </source>
</evidence>
<sequence>MNILVALIPAIAWGSIGLISGKLGGNPYQQTLGMTLGAFVFSVGLFLVVRPYIDLKILIVGLLSGMLWAVGQGNQFRAMTNIGISKAVPMSTGMQLFFNTLAGVLVFHEWQTTKQISLGSIALILLITGATFTSLRDKHSVYNKDSDGTEFSKGLRALIISTAGYLGYTVIVKWGNFSNPVSIILPQSIGMVIGGLILARGQGKNPWAKPTAKNILTGITWGIGNAAMFIAMSKVGLAISYSLAQTGIIISTIGSIVFLGEHKSKRELFYTVLGCLLVIAGGVSLGFVQ</sequence>
<protein>
    <submittedName>
        <fullName evidence="9">Glucose uptake protein</fullName>
    </submittedName>
</protein>
<dbReference type="SUPFAM" id="SSF103481">
    <property type="entry name" value="Multidrug resistance efflux transporter EmrE"/>
    <property type="match status" value="2"/>
</dbReference>
<dbReference type="PANTHER" id="PTHR16119">
    <property type="entry name" value="TRANSMEMBRANE PROTEIN 144"/>
    <property type="match status" value="1"/>
</dbReference>
<dbReference type="PATRIC" id="fig|1423734.3.peg.2780"/>
<feature type="transmembrane region" description="Helical" evidence="8">
    <location>
        <begin position="211"/>
        <end position="232"/>
    </location>
</feature>
<evidence type="ECO:0000256" key="3">
    <source>
        <dbReference type="ARBA" id="ARBA00022448"/>
    </source>
</evidence>
<dbReference type="STRING" id="1423734.FC83_GL002735"/>